<evidence type="ECO:0000313" key="2">
    <source>
        <dbReference type="EMBL" id="KAK3218149.1"/>
    </source>
</evidence>
<keyword evidence="3" id="KW-1185">Reference proteome</keyword>
<gene>
    <name evidence="2" type="ORF">Dsin_012119</name>
</gene>
<dbReference type="AlphaFoldDB" id="A0AAE0AIR7"/>
<dbReference type="Gene3D" id="3.40.50.150">
    <property type="entry name" value="Vaccinia Virus protein VP39"/>
    <property type="match status" value="1"/>
</dbReference>
<accession>A0AAE0AIR7</accession>
<dbReference type="CDD" id="cd02440">
    <property type="entry name" value="AdoMet_MTases"/>
    <property type="match status" value="1"/>
</dbReference>
<dbReference type="InterPro" id="IPR013216">
    <property type="entry name" value="Methyltransf_11"/>
</dbReference>
<dbReference type="PANTHER" id="PTHR45180">
    <property type="entry name" value="OS01G0307686 PROTEIN"/>
    <property type="match status" value="1"/>
</dbReference>
<dbReference type="PANTHER" id="PTHR45180:SF1">
    <property type="entry name" value="OS01G0307686 PROTEIN"/>
    <property type="match status" value="1"/>
</dbReference>
<feature type="domain" description="Methyltransferase type 11" evidence="1">
    <location>
        <begin position="62"/>
        <end position="156"/>
    </location>
</feature>
<dbReference type="Pfam" id="PF08241">
    <property type="entry name" value="Methyltransf_11"/>
    <property type="match status" value="1"/>
</dbReference>
<dbReference type="Proteomes" id="UP001281410">
    <property type="component" value="Unassembled WGS sequence"/>
</dbReference>
<organism evidence="2 3">
    <name type="scientific">Dipteronia sinensis</name>
    <dbReference type="NCBI Taxonomy" id="43782"/>
    <lineage>
        <taxon>Eukaryota</taxon>
        <taxon>Viridiplantae</taxon>
        <taxon>Streptophyta</taxon>
        <taxon>Embryophyta</taxon>
        <taxon>Tracheophyta</taxon>
        <taxon>Spermatophyta</taxon>
        <taxon>Magnoliopsida</taxon>
        <taxon>eudicotyledons</taxon>
        <taxon>Gunneridae</taxon>
        <taxon>Pentapetalae</taxon>
        <taxon>rosids</taxon>
        <taxon>malvids</taxon>
        <taxon>Sapindales</taxon>
        <taxon>Sapindaceae</taxon>
        <taxon>Hippocastanoideae</taxon>
        <taxon>Acereae</taxon>
        <taxon>Dipteronia</taxon>
    </lineage>
</organism>
<dbReference type="GO" id="GO:0008757">
    <property type="term" value="F:S-adenosylmethionine-dependent methyltransferase activity"/>
    <property type="evidence" value="ECO:0007669"/>
    <property type="project" value="InterPro"/>
</dbReference>
<evidence type="ECO:0000259" key="1">
    <source>
        <dbReference type="Pfam" id="PF08241"/>
    </source>
</evidence>
<proteinExistence type="predicted"/>
<dbReference type="InterPro" id="IPR029063">
    <property type="entry name" value="SAM-dependent_MTases_sf"/>
</dbReference>
<name>A0AAE0AIR7_9ROSI</name>
<dbReference type="EMBL" id="JANJYJ010000004">
    <property type="protein sequence ID" value="KAK3218149.1"/>
    <property type="molecule type" value="Genomic_DNA"/>
</dbReference>
<dbReference type="SUPFAM" id="SSF53335">
    <property type="entry name" value="S-adenosyl-L-methionine-dependent methyltransferases"/>
    <property type="match status" value="1"/>
</dbReference>
<evidence type="ECO:0000313" key="3">
    <source>
        <dbReference type="Proteomes" id="UP001281410"/>
    </source>
</evidence>
<protein>
    <recommendedName>
        <fullName evidence="1">Methyltransferase type 11 domain-containing protein</fullName>
    </recommendedName>
</protein>
<sequence length="287" mass="32950">MIRNLSRALPELVYTETEKPKKKMAKLFIKQAKQYAETRPSYPPQLFQFIASKTPLHDLVWDVGTGSGQAAQSLAGIYKNVIATDTSPKQLEFATKLPNIKYQLTPPTMSSSELEQIVAAEASLDLVTIAQAMHWFDLPKFYKEVKWVLKKPHGVFAAWCYTVPEVNNSVDSVFVPFYRINTEPYWEPQRKLVDDKYTNIDFPFEPVDGTNNTGPFEFVIEKLMDLESYFTYLRSWSAYQTAKDKGVELLTDDLIDNFNRAWNEDGQGQKVVRYPVYLRIGRVGNCC</sequence>
<reference evidence="2" key="1">
    <citation type="journal article" date="2023" name="Plant J.">
        <title>Genome sequences and population genomics provide insights into the demographic history, inbreeding, and mutation load of two 'living fossil' tree species of Dipteronia.</title>
        <authorList>
            <person name="Feng Y."/>
            <person name="Comes H.P."/>
            <person name="Chen J."/>
            <person name="Zhu S."/>
            <person name="Lu R."/>
            <person name="Zhang X."/>
            <person name="Li P."/>
            <person name="Qiu J."/>
            <person name="Olsen K.M."/>
            <person name="Qiu Y."/>
        </authorList>
    </citation>
    <scope>NUCLEOTIDE SEQUENCE</scope>
    <source>
        <strain evidence="2">NBL</strain>
    </source>
</reference>
<comment type="caution">
    <text evidence="2">The sequence shown here is derived from an EMBL/GenBank/DDBJ whole genome shotgun (WGS) entry which is preliminary data.</text>
</comment>